<dbReference type="AlphaFoldDB" id="A0AAV4NGB8"/>
<sequence>MDLFRCEKCNCTITNIVNHKCFYQEHSFDRIVSEMLDYNFGNISQEFPAATSHSTEGADFNSLQFTNRTSTFQSSTFPPSTDQQRHWDVNSTAGTNVRYAWSNTIQNENFDYFNSSQGLTFPATQTFENSDYTSGAENPAMAFITEADTNELNPVEQPCTYNPRRRSILDGLEDPSNCLTIYDPTNEYYNVPLKLKLTSHLDL</sequence>
<comment type="caution">
    <text evidence="1">The sequence shown here is derived from an EMBL/GenBank/DDBJ whole genome shotgun (WGS) entry which is preliminary data.</text>
</comment>
<keyword evidence="2" id="KW-1185">Reference proteome</keyword>
<accession>A0AAV4NGB8</accession>
<reference evidence="1 2" key="1">
    <citation type="submission" date="2021-06" db="EMBL/GenBank/DDBJ databases">
        <title>Caerostris darwini draft genome.</title>
        <authorList>
            <person name="Kono N."/>
            <person name="Arakawa K."/>
        </authorList>
    </citation>
    <scope>NUCLEOTIDE SEQUENCE [LARGE SCALE GENOMIC DNA]</scope>
</reference>
<gene>
    <name evidence="1" type="ORF">CDAR_537731</name>
</gene>
<dbReference type="Proteomes" id="UP001054837">
    <property type="component" value="Unassembled WGS sequence"/>
</dbReference>
<protein>
    <submittedName>
        <fullName evidence="1">Uncharacterized protein</fullName>
    </submittedName>
</protein>
<proteinExistence type="predicted"/>
<dbReference type="EMBL" id="BPLQ01001672">
    <property type="protein sequence ID" value="GIX83815.1"/>
    <property type="molecule type" value="Genomic_DNA"/>
</dbReference>
<evidence type="ECO:0000313" key="1">
    <source>
        <dbReference type="EMBL" id="GIX83815.1"/>
    </source>
</evidence>
<evidence type="ECO:0000313" key="2">
    <source>
        <dbReference type="Proteomes" id="UP001054837"/>
    </source>
</evidence>
<name>A0AAV4NGB8_9ARAC</name>
<organism evidence="1 2">
    <name type="scientific">Caerostris darwini</name>
    <dbReference type="NCBI Taxonomy" id="1538125"/>
    <lineage>
        <taxon>Eukaryota</taxon>
        <taxon>Metazoa</taxon>
        <taxon>Ecdysozoa</taxon>
        <taxon>Arthropoda</taxon>
        <taxon>Chelicerata</taxon>
        <taxon>Arachnida</taxon>
        <taxon>Araneae</taxon>
        <taxon>Araneomorphae</taxon>
        <taxon>Entelegynae</taxon>
        <taxon>Araneoidea</taxon>
        <taxon>Araneidae</taxon>
        <taxon>Caerostris</taxon>
    </lineage>
</organism>